<dbReference type="Gene3D" id="3.40.710.10">
    <property type="entry name" value="DD-peptidase/beta-lactamase superfamily"/>
    <property type="match status" value="1"/>
</dbReference>
<keyword evidence="8" id="KW-1185">Reference proteome</keyword>
<dbReference type="InterPro" id="IPR050789">
    <property type="entry name" value="Diverse_Enzym_Activities"/>
</dbReference>
<evidence type="ECO:0000313" key="8">
    <source>
        <dbReference type="Proteomes" id="UP001162881"/>
    </source>
</evidence>
<gene>
    <name evidence="7" type="ORF">MTR62_21010</name>
</gene>
<dbReference type="PROSITE" id="PS00336">
    <property type="entry name" value="BETA_LACTAMASE_C"/>
    <property type="match status" value="1"/>
</dbReference>
<name>A0ABT0BJB6_9SPHN</name>
<evidence type="ECO:0000256" key="4">
    <source>
        <dbReference type="ARBA" id="ARBA00023251"/>
    </source>
</evidence>
<keyword evidence="4 5" id="KW-0046">Antibiotic resistance</keyword>
<dbReference type="InterPro" id="IPR001586">
    <property type="entry name" value="Beta-lactam_class-C_AS"/>
</dbReference>
<evidence type="ECO:0000259" key="6">
    <source>
        <dbReference type="Pfam" id="PF00144"/>
    </source>
</evidence>
<evidence type="ECO:0000256" key="5">
    <source>
        <dbReference type="RuleBase" id="RU361140"/>
    </source>
</evidence>
<dbReference type="RefSeq" id="WP_244024615.1">
    <property type="nucleotide sequence ID" value="NZ_JALHLF010000243.1"/>
</dbReference>
<keyword evidence="3 5" id="KW-0378">Hydrolase</keyword>
<comment type="catalytic activity">
    <reaction evidence="5">
        <text>a beta-lactam + H2O = a substituted beta-amino acid</text>
        <dbReference type="Rhea" id="RHEA:20401"/>
        <dbReference type="ChEBI" id="CHEBI:15377"/>
        <dbReference type="ChEBI" id="CHEBI:35627"/>
        <dbReference type="ChEBI" id="CHEBI:140347"/>
        <dbReference type="EC" id="3.5.2.6"/>
    </reaction>
</comment>
<sequence length="356" mass="37003">PSSLRVLKGEAGPYAEALARLAAYARAEVEGYGLAGMSVAVSDEAGFAATLSIGEAERESATPVGPDHLFEIGSISKSITAFCVHVLAHEGLLDLDAPVSRYLDATSLPEAPITLGQLLNHAGGLAHDAALYPASPDARLWCGFAPGTRFSYSNTGYMLLGLVIEAVTGRPHPQVIAERVLRPLGMAGAHAHLMLADRERFAAGYVPLREDKVAMTGAPLVRGPFLEDDFASGTVGASARDMAQYLRFVIALGQGKGAPLLPDAAARAFLARAMPNTQFGPGSLYASGIATVREGARTLLHHTGGMLAFSSSFHADPAAGVGVFASVNTRLGDYRPRVVSAYGTALLAAARAGKPL</sequence>
<dbReference type="EMBL" id="JALHLF010000243">
    <property type="protein sequence ID" value="MCJ2185147.1"/>
    <property type="molecule type" value="Genomic_DNA"/>
</dbReference>
<feature type="non-terminal residue" evidence="7">
    <location>
        <position position="356"/>
    </location>
</feature>
<feature type="domain" description="Beta-lactamase-related" evidence="6">
    <location>
        <begin position="22"/>
        <end position="331"/>
    </location>
</feature>
<reference evidence="7" key="1">
    <citation type="submission" date="2022-03" db="EMBL/GenBank/DDBJ databases">
        <title>Identification of a novel bacterium isolated from mangrove sediments.</title>
        <authorList>
            <person name="Pan X."/>
        </authorList>
    </citation>
    <scope>NUCLEOTIDE SEQUENCE</scope>
    <source>
        <strain evidence="7">B1949</strain>
    </source>
</reference>
<dbReference type="InterPro" id="IPR012338">
    <property type="entry name" value="Beta-lactam/transpept-like"/>
</dbReference>
<dbReference type="Pfam" id="PF00144">
    <property type="entry name" value="Beta-lactamase"/>
    <property type="match status" value="1"/>
</dbReference>
<evidence type="ECO:0000313" key="7">
    <source>
        <dbReference type="EMBL" id="MCJ2185147.1"/>
    </source>
</evidence>
<evidence type="ECO:0000256" key="3">
    <source>
        <dbReference type="ARBA" id="ARBA00022801"/>
    </source>
</evidence>
<dbReference type="InterPro" id="IPR001466">
    <property type="entry name" value="Beta-lactam-related"/>
</dbReference>
<protein>
    <recommendedName>
        <fullName evidence="2 5">Beta-lactamase</fullName>
        <ecNumber evidence="2 5">3.5.2.6</ecNumber>
    </recommendedName>
</protein>
<dbReference type="PANTHER" id="PTHR43283:SF3">
    <property type="entry name" value="BETA-LACTAMASE FAMILY PROTEIN (AFU_ORTHOLOGUE AFUA_5G07500)"/>
    <property type="match status" value="1"/>
</dbReference>
<dbReference type="PANTHER" id="PTHR43283">
    <property type="entry name" value="BETA-LACTAMASE-RELATED"/>
    <property type="match status" value="1"/>
</dbReference>
<accession>A0ABT0BJB6</accession>
<evidence type="ECO:0000256" key="2">
    <source>
        <dbReference type="ARBA" id="ARBA00012865"/>
    </source>
</evidence>
<dbReference type="SUPFAM" id="SSF56601">
    <property type="entry name" value="beta-lactamase/transpeptidase-like"/>
    <property type="match status" value="1"/>
</dbReference>
<organism evidence="7 8">
    <name type="scientific">Novosphingobium organovorum</name>
    <dbReference type="NCBI Taxonomy" id="2930092"/>
    <lineage>
        <taxon>Bacteria</taxon>
        <taxon>Pseudomonadati</taxon>
        <taxon>Pseudomonadota</taxon>
        <taxon>Alphaproteobacteria</taxon>
        <taxon>Sphingomonadales</taxon>
        <taxon>Sphingomonadaceae</taxon>
        <taxon>Novosphingobium</taxon>
    </lineage>
</organism>
<dbReference type="Proteomes" id="UP001162881">
    <property type="component" value="Unassembled WGS sequence"/>
</dbReference>
<dbReference type="EC" id="3.5.2.6" evidence="2 5"/>
<feature type="non-terminal residue" evidence="7">
    <location>
        <position position="1"/>
    </location>
</feature>
<comment type="similarity">
    <text evidence="1 5">Belongs to the class-C beta-lactamase family.</text>
</comment>
<comment type="caution">
    <text evidence="7">The sequence shown here is derived from an EMBL/GenBank/DDBJ whole genome shotgun (WGS) entry which is preliminary data.</text>
</comment>
<evidence type="ECO:0000256" key="1">
    <source>
        <dbReference type="ARBA" id="ARBA00007840"/>
    </source>
</evidence>
<proteinExistence type="inferred from homology"/>